<evidence type="ECO:0000313" key="3">
    <source>
        <dbReference type="Proteomes" id="UP000437017"/>
    </source>
</evidence>
<dbReference type="OrthoDB" id="3935740at2759"/>
<dbReference type="Pfam" id="PF06951">
    <property type="entry name" value="PLA2G12"/>
    <property type="match status" value="1"/>
</dbReference>
<evidence type="ECO:0000256" key="1">
    <source>
        <dbReference type="SAM" id="SignalP"/>
    </source>
</evidence>
<organism evidence="2 3">
    <name type="scientific">Balaenoptera physalus</name>
    <name type="common">Fin whale</name>
    <name type="synonym">Balaena physalus</name>
    <dbReference type="NCBI Taxonomy" id="9770"/>
    <lineage>
        <taxon>Eukaryota</taxon>
        <taxon>Metazoa</taxon>
        <taxon>Chordata</taxon>
        <taxon>Craniata</taxon>
        <taxon>Vertebrata</taxon>
        <taxon>Euteleostomi</taxon>
        <taxon>Mammalia</taxon>
        <taxon>Eutheria</taxon>
        <taxon>Laurasiatheria</taxon>
        <taxon>Artiodactyla</taxon>
        <taxon>Whippomorpha</taxon>
        <taxon>Cetacea</taxon>
        <taxon>Mysticeti</taxon>
        <taxon>Balaenopteridae</taxon>
        <taxon>Balaenoptera</taxon>
    </lineage>
</organism>
<accession>A0A6A1QD29</accession>
<evidence type="ECO:0000313" key="2">
    <source>
        <dbReference type="EMBL" id="KAB0406048.1"/>
    </source>
</evidence>
<protein>
    <submittedName>
        <fullName evidence="2">Uncharacterized protein</fullName>
    </submittedName>
</protein>
<dbReference type="GO" id="GO:0016042">
    <property type="term" value="P:lipid catabolic process"/>
    <property type="evidence" value="ECO:0007669"/>
    <property type="project" value="InterPro"/>
</dbReference>
<proteinExistence type="predicted"/>
<dbReference type="GO" id="GO:0005509">
    <property type="term" value="F:calcium ion binding"/>
    <property type="evidence" value="ECO:0007669"/>
    <property type="project" value="InterPro"/>
</dbReference>
<dbReference type="AlphaFoldDB" id="A0A6A1QD29"/>
<dbReference type="PANTHER" id="PTHR12824">
    <property type="entry name" value="GROUP XII SECRETORY PHOSPHOLIPASE A2 FAMILY MEMBER"/>
    <property type="match status" value="1"/>
</dbReference>
<gene>
    <name evidence="2" type="ORF">E2I00_012160</name>
</gene>
<reference evidence="2 3" key="1">
    <citation type="journal article" date="2019" name="PLoS ONE">
        <title>Genomic analyses reveal an absence of contemporary introgressive admixture between fin whales and blue whales, despite known hybrids.</title>
        <authorList>
            <person name="Westbury M.V."/>
            <person name="Petersen B."/>
            <person name="Lorenzen E.D."/>
        </authorList>
    </citation>
    <scope>NUCLEOTIDE SEQUENCE [LARGE SCALE GENOMIC DNA]</scope>
    <source>
        <strain evidence="2">FinWhale-01</strain>
    </source>
</reference>
<keyword evidence="3" id="KW-1185">Reference proteome</keyword>
<dbReference type="Proteomes" id="UP000437017">
    <property type="component" value="Unassembled WGS sequence"/>
</dbReference>
<feature type="signal peptide" evidence="1">
    <location>
        <begin position="1"/>
        <end position="15"/>
    </location>
</feature>
<dbReference type="PANTHER" id="PTHR12824:SF7">
    <property type="entry name" value="GROUP XIIA SECRETORY PHOSPHOLIPASE A2"/>
    <property type="match status" value="1"/>
</dbReference>
<feature type="chain" id="PRO_5025421209" evidence="1">
    <location>
        <begin position="16"/>
        <end position="290"/>
    </location>
</feature>
<dbReference type="GO" id="GO:0004623">
    <property type="term" value="F:phospholipase A2 activity"/>
    <property type="evidence" value="ECO:0007669"/>
    <property type="project" value="InterPro"/>
</dbReference>
<comment type="caution">
    <text evidence="2">The sequence shown here is derived from an EMBL/GenBank/DDBJ whole genome shotgun (WGS) entry which is preliminary data.</text>
</comment>
<dbReference type="InterPro" id="IPR010711">
    <property type="entry name" value="PLA2G12"/>
</dbReference>
<feature type="non-terminal residue" evidence="2">
    <location>
        <position position="290"/>
    </location>
</feature>
<sequence>MYWAFLLFLPSGPLGRGCQEQAQATDWRSTLQANRKGVHKIDKCLNAVLDLLGGEDWLCQCKCSAGSKPFPRCDEKPSPPKGCGSSPFGVHLNIGIPSLTKCCKQRDRGYGTCGKSKKDCEEEYQCCPSKICRDLRKTLGPAQHVGPREELRTAERGILCATGVDWESQLRPKESTPLQDILEENSSHDLQMGLGLDLRMQIKPMMGERGTPLTPGDRSALQESPWSSEDTGLKVAVQIQRVATSEPAPRLLNLLGAGGSAVPAQDPAWLREESTEEEAVAPGTLNICLQ</sequence>
<keyword evidence="1" id="KW-0732">Signal</keyword>
<dbReference type="EMBL" id="SGJD01000241">
    <property type="protein sequence ID" value="KAB0406048.1"/>
    <property type="molecule type" value="Genomic_DNA"/>
</dbReference>
<name>A0A6A1QD29_BALPH</name>
<dbReference type="GO" id="GO:0005576">
    <property type="term" value="C:extracellular region"/>
    <property type="evidence" value="ECO:0007669"/>
    <property type="project" value="InterPro"/>
</dbReference>